<comment type="caution">
    <text evidence="2">The sequence shown here is derived from an EMBL/GenBank/DDBJ whole genome shotgun (WGS) entry which is preliminary data.</text>
</comment>
<evidence type="ECO:0000313" key="2">
    <source>
        <dbReference type="EMBL" id="ODH14018.1"/>
    </source>
</evidence>
<accession>A0A1D2J6M5</accession>
<protein>
    <submittedName>
        <fullName evidence="2">Uncharacterized protein</fullName>
    </submittedName>
</protein>
<dbReference type="Proteomes" id="UP000242814">
    <property type="component" value="Unassembled WGS sequence"/>
</dbReference>
<organism evidence="2 3">
    <name type="scientific">Paracoccidioides brasiliensis</name>
    <dbReference type="NCBI Taxonomy" id="121759"/>
    <lineage>
        <taxon>Eukaryota</taxon>
        <taxon>Fungi</taxon>
        <taxon>Dikarya</taxon>
        <taxon>Ascomycota</taxon>
        <taxon>Pezizomycotina</taxon>
        <taxon>Eurotiomycetes</taxon>
        <taxon>Eurotiomycetidae</taxon>
        <taxon>Onygenales</taxon>
        <taxon>Ajellomycetaceae</taxon>
        <taxon>Paracoccidioides</taxon>
    </lineage>
</organism>
<dbReference type="AlphaFoldDB" id="A0A1D2J6M5"/>
<feature type="region of interest" description="Disordered" evidence="1">
    <location>
        <begin position="35"/>
        <end position="108"/>
    </location>
</feature>
<dbReference type="VEuPathDB" id="FungiDB:PABG_11560"/>
<dbReference type="VEuPathDB" id="FungiDB:PADG_00989"/>
<evidence type="ECO:0000256" key="1">
    <source>
        <dbReference type="SAM" id="MobiDB-lite"/>
    </source>
</evidence>
<dbReference type="OrthoDB" id="10504809at2759"/>
<name>A0A1D2J6M5_PARBR</name>
<evidence type="ECO:0000313" key="3">
    <source>
        <dbReference type="Proteomes" id="UP000242814"/>
    </source>
</evidence>
<proteinExistence type="predicted"/>
<gene>
    <name evidence="2" type="ORF">ACO22_06728</name>
</gene>
<reference evidence="2 3" key="1">
    <citation type="submission" date="2016-06" db="EMBL/GenBank/DDBJ databases">
        <authorList>
            <person name="Kjaerup R.B."/>
            <person name="Dalgaard T.S."/>
            <person name="Juul-Madsen H.R."/>
        </authorList>
    </citation>
    <scope>NUCLEOTIDE SEQUENCE [LARGE SCALE GENOMIC DNA]</scope>
    <source>
        <strain evidence="2 3">Pb300</strain>
    </source>
</reference>
<dbReference type="EMBL" id="LZYO01000388">
    <property type="protein sequence ID" value="ODH14018.1"/>
    <property type="molecule type" value="Genomic_DNA"/>
</dbReference>
<sequence>MPVITLRARSWFECSLNKLDTELECLKVVKMIDMSSSNPTNQDDVEPSSPSVAGGIQDAMSSPDSTAPDLRHRKEASSKVTPQMWYSTKLKDRAPPTRKSRPIKCECC</sequence>